<accession>A0A1G8BMJ1</accession>
<feature type="region of interest" description="Disordered" evidence="1">
    <location>
        <begin position="1"/>
        <end position="22"/>
    </location>
</feature>
<reference evidence="2 3" key="1">
    <citation type="submission" date="2016-10" db="EMBL/GenBank/DDBJ databases">
        <authorList>
            <person name="de Groot N.N."/>
        </authorList>
    </citation>
    <scope>NUCLEOTIDE SEQUENCE [LARGE SCALE GENOMIC DNA]</scope>
    <source>
        <strain evidence="2 3">DSM 5885</strain>
    </source>
</reference>
<protein>
    <submittedName>
        <fullName evidence="2">Uncharacterized protein</fullName>
    </submittedName>
</protein>
<evidence type="ECO:0000313" key="2">
    <source>
        <dbReference type="EMBL" id="SDH34381.1"/>
    </source>
</evidence>
<keyword evidence="3" id="KW-1185">Reference proteome</keyword>
<name>A0A1G8BMJ1_9RHOO</name>
<dbReference type="EMBL" id="FNCY01000005">
    <property type="protein sequence ID" value="SDH34381.1"/>
    <property type="molecule type" value="Genomic_DNA"/>
</dbReference>
<evidence type="ECO:0000256" key="1">
    <source>
        <dbReference type="SAM" id="MobiDB-lite"/>
    </source>
</evidence>
<sequence length="101" mass="10342">MASGEPATASGHDNSRLIDLEGQSGNSEIERFVIKDGYVLKGTDGMLQNPYFGGGTGGSPDASADKLITALAQFALPAVGPTLTAADYNNRIQAVCAANVI</sequence>
<proteinExistence type="predicted"/>
<evidence type="ECO:0000313" key="3">
    <source>
        <dbReference type="Proteomes" id="UP000198607"/>
    </source>
</evidence>
<dbReference type="RefSeq" id="WP_091936234.1">
    <property type="nucleotide sequence ID" value="NZ_FNCY01000005.1"/>
</dbReference>
<organism evidence="2 3">
    <name type="scientific">Propionivibrio dicarboxylicus</name>
    <dbReference type="NCBI Taxonomy" id="83767"/>
    <lineage>
        <taxon>Bacteria</taxon>
        <taxon>Pseudomonadati</taxon>
        <taxon>Pseudomonadota</taxon>
        <taxon>Betaproteobacteria</taxon>
        <taxon>Rhodocyclales</taxon>
        <taxon>Rhodocyclaceae</taxon>
        <taxon>Propionivibrio</taxon>
    </lineage>
</organism>
<dbReference type="Proteomes" id="UP000198607">
    <property type="component" value="Unassembled WGS sequence"/>
</dbReference>
<gene>
    <name evidence="2" type="ORF">SAMN05660652_01548</name>
</gene>
<dbReference type="AlphaFoldDB" id="A0A1G8BMJ1"/>